<name>A0AAW2X634_9LAMI</name>
<gene>
    <name evidence="2" type="ORF">Slati_1901400</name>
</gene>
<evidence type="ECO:0000313" key="2">
    <source>
        <dbReference type="EMBL" id="KAL0447735.1"/>
    </source>
</evidence>
<comment type="caution">
    <text evidence="2">The sequence shown here is derived from an EMBL/GenBank/DDBJ whole genome shotgun (WGS) entry which is preliminary data.</text>
</comment>
<organism evidence="2">
    <name type="scientific">Sesamum latifolium</name>
    <dbReference type="NCBI Taxonomy" id="2727402"/>
    <lineage>
        <taxon>Eukaryota</taxon>
        <taxon>Viridiplantae</taxon>
        <taxon>Streptophyta</taxon>
        <taxon>Embryophyta</taxon>
        <taxon>Tracheophyta</taxon>
        <taxon>Spermatophyta</taxon>
        <taxon>Magnoliopsida</taxon>
        <taxon>eudicotyledons</taxon>
        <taxon>Gunneridae</taxon>
        <taxon>Pentapetalae</taxon>
        <taxon>asterids</taxon>
        <taxon>lamiids</taxon>
        <taxon>Lamiales</taxon>
        <taxon>Pedaliaceae</taxon>
        <taxon>Sesamum</taxon>
    </lineage>
</organism>
<dbReference type="AlphaFoldDB" id="A0AAW2X634"/>
<feature type="chain" id="PRO_5043621271" evidence="1">
    <location>
        <begin position="26"/>
        <end position="68"/>
    </location>
</feature>
<evidence type="ECO:0000256" key="1">
    <source>
        <dbReference type="SAM" id="SignalP"/>
    </source>
</evidence>
<reference evidence="2" key="2">
    <citation type="journal article" date="2024" name="Plant">
        <title>Genomic evolution and insights into agronomic trait innovations of Sesamum species.</title>
        <authorList>
            <person name="Miao H."/>
            <person name="Wang L."/>
            <person name="Qu L."/>
            <person name="Liu H."/>
            <person name="Sun Y."/>
            <person name="Le M."/>
            <person name="Wang Q."/>
            <person name="Wei S."/>
            <person name="Zheng Y."/>
            <person name="Lin W."/>
            <person name="Duan Y."/>
            <person name="Cao H."/>
            <person name="Xiong S."/>
            <person name="Wang X."/>
            <person name="Wei L."/>
            <person name="Li C."/>
            <person name="Ma Q."/>
            <person name="Ju M."/>
            <person name="Zhao R."/>
            <person name="Li G."/>
            <person name="Mu C."/>
            <person name="Tian Q."/>
            <person name="Mei H."/>
            <person name="Zhang T."/>
            <person name="Gao T."/>
            <person name="Zhang H."/>
        </authorList>
    </citation>
    <scope>NUCLEOTIDE SEQUENCE</scope>
    <source>
        <strain evidence="2">KEN1</strain>
    </source>
</reference>
<dbReference type="EMBL" id="JACGWN010000006">
    <property type="protein sequence ID" value="KAL0447735.1"/>
    <property type="molecule type" value="Genomic_DNA"/>
</dbReference>
<protein>
    <submittedName>
        <fullName evidence="2">Uncharacterized protein</fullName>
    </submittedName>
</protein>
<feature type="signal peptide" evidence="1">
    <location>
        <begin position="1"/>
        <end position="25"/>
    </location>
</feature>
<accession>A0AAW2X634</accession>
<keyword evidence="1" id="KW-0732">Signal</keyword>
<proteinExistence type="predicted"/>
<reference evidence="2" key="1">
    <citation type="submission" date="2020-06" db="EMBL/GenBank/DDBJ databases">
        <authorList>
            <person name="Li T."/>
            <person name="Hu X."/>
            <person name="Zhang T."/>
            <person name="Song X."/>
            <person name="Zhang H."/>
            <person name="Dai N."/>
            <person name="Sheng W."/>
            <person name="Hou X."/>
            <person name="Wei L."/>
        </authorList>
    </citation>
    <scope>NUCLEOTIDE SEQUENCE</scope>
    <source>
        <strain evidence="2">KEN1</strain>
        <tissue evidence="2">Leaf</tissue>
    </source>
</reference>
<sequence>MVPFRSHFIILILLLITAFTSFSPAITDAAAHGRDGRAWMNHGAFRGPGDRLVSTTVEQPSEVPKLPV</sequence>